<comment type="caution">
    <text evidence="1">The sequence shown here is derived from an EMBL/GenBank/DDBJ whole genome shotgun (WGS) entry which is preliminary data.</text>
</comment>
<dbReference type="EMBL" id="JALJOU010000086">
    <property type="protein sequence ID" value="KAK9822509.1"/>
    <property type="molecule type" value="Genomic_DNA"/>
</dbReference>
<evidence type="ECO:0000313" key="1">
    <source>
        <dbReference type="EMBL" id="KAK9822509.1"/>
    </source>
</evidence>
<evidence type="ECO:0000313" key="2">
    <source>
        <dbReference type="Proteomes" id="UP001445335"/>
    </source>
</evidence>
<reference evidence="1 2" key="1">
    <citation type="journal article" date="2024" name="Nat. Commun.">
        <title>Phylogenomics reveals the evolutionary origins of lichenization in chlorophyte algae.</title>
        <authorList>
            <person name="Puginier C."/>
            <person name="Libourel C."/>
            <person name="Otte J."/>
            <person name="Skaloud P."/>
            <person name="Haon M."/>
            <person name="Grisel S."/>
            <person name="Petersen M."/>
            <person name="Berrin J.G."/>
            <person name="Delaux P.M."/>
            <person name="Dal Grande F."/>
            <person name="Keller J."/>
        </authorList>
    </citation>
    <scope>NUCLEOTIDE SEQUENCE [LARGE SCALE GENOMIC DNA]</scope>
    <source>
        <strain evidence="1 2">SAG 245.80</strain>
    </source>
</reference>
<keyword evidence="2" id="KW-1185">Reference proteome</keyword>
<protein>
    <submittedName>
        <fullName evidence="1">Uncharacterized protein</fullName>
    </submittedName>
</protein>
<dbReference type="Gene3D" id="3.40.50.720">
    <property type="entry name" value="NAD(P)-binding Rossmann-like Domain"/>
    <property type="match status" value="1"/>
</dbReference>
<accession>A0AAW1QM16</accession>
<dbReference type="Proteomes" id="UP001445335">
    <property type="component" value="Unassembled WGS sequence"/>
</dbReference>
<proteinExistence type="predicted"/>
<gene>
    <name evidence="1" type="ORF">WJX81_008064</name>
</gene>
<dbReference type="SUPFAM" id="SSF52283">
    <property type="entry name" value="Formate/glycerate dehydrogenase catalytic domain-like"/>
    <property type="match status" value="1"/>
</dbReference>
<name>A0AAW1QM16_9CHLO</name>
<organism evidence="1 2">
    <name type="scientific">Elliptochloris bilobata</name>
    <dbReference type="NCBI Taxonomy" id="381761"/>
    <lineage>
        <taxon>Eukaryota</taxon>
        <taxon>Viridiplantae</taxon>
        <taxon>Chlorophyta</taxon>
        <taxon>core chlorophytes</taxon>
        <taxon>Trebouxiophyceae</taxon>
        <taxon>Trebouxiophyceae incertae sedis</taxon>
        <taxon>Elliptochloris clade</taxon>
        <taxon>Elliptochloris</taxon>
    </lineage>
</organism>
<dbReference type="AlphaFoldDB" id="A0AAW1QM16"/>
<sequence length="113" mass="12280">MGGGPKVVAVLPRGSKAESNPDYHNCVEDGLGLRGFLEEKGNEFVTTDKKEGPESDLDKLLPSTDVLMITPFQPRSCTGDLGLWGCLWRLAGKKAQFTQPLARKKAGKRHDVA</sequence>